<name>A0A3N4VV39_9GAMM</name>
<organism evidence="4 5">
    <name type="scientific">Vulcaniibacterium tengchongense</name>
    <dbReference type="NCBI Taxonomy" id="1273429"/>
    <lineage>
        <taxon>Bacteria</taxon>
        <taxon>Pseudomonadati</taxon>
        <taxon>Pseudomonadota</taxon>
        <taxon>Gammaproteobacteria</taxon>
        <taxon>Lysobacterales</taxon>
        <taxon>Lysobacteraceae</taxon>
        <taxon>Vulcaniibacterium</taxon>
    </lineage>
</organism>
<evidence type="ECO:0000313" key="5">
    <source>
        <dbReference type="Proteomes" id="UP000269708"/>
    </source>
</evidence>
<dbReference type="PIRSF" id="PIRSF018266">
    <property type="entry name" value="FecR"/>
    <property type="match status" value="1"/>
</dbReference>
<evidence type="ECO:0000259" key="2">
    <source>
        <dbReference type="Pfam" id="PF04773"/>
    </source>
</evidence>
<dbReference type="Pfam" id="PF16220">
    <property type="entry name" value="DUF4880"/>
    <property type="match status" value="1"/>
</dbReference>
<feature type="domain" description="FecR protein" evidence="2">
    <location>
        <begin position="120"/>
        <end position="210"/>
    </location>
</feature>
<sequence length="330" mass="36180">MSPSIGKDTRDGAQRQAEAWLARLDSPECDARERAAFEAWLAQSPEHIDAYLQAERVHALAAALAGDELLRAAARRERRRAASSWRRPRRWLASAAVLLVAIGAAALWRPHSPPAQVQQFATAAGELRQVALADGTRLWLDAGSAVETRYGEERVVELRRGRIQVDVAADPGRPFRVRAGAGTIRDIGTVFQVSRRGEAVDVGLLEGEVEVSVGTGAERRSSRLRPGEQVAIDPSGRLQPKRPLDLAVAQAWPRGDLVFKQRRLDELLAEMNRYSPVQLRLADPALGALTVSGVFHAGDQDALVAALEQGWSLRAERVGEREIVLHPPRR</sequence>
<keyword evidence="1" id="KW-1133">Transmembrane helix</keyword>
<dbReference type="PANTHER" id="PTHR30273:SF2">
    <property type="entry name" value="PROTEIN FECR"/>
    <property type="match status" value="1"/>
</dbReference>
<dbReference type="PANTHER" id="PTHR30273">
    <property type="entry name" value="PERIPLASMIC SIGNAL SENSOR AND SIGMA FACTOR ACTIVATOR FECR-RELATED"/>
    <property type="match status" value="1"/>
</dbReference>
<keyword evidence="1" id="KW-0472">Membrane</keyword>
<dbReference type="RefSeq" id="WP_158635686.1">
    <property type="nucleotide sequence ID" value="NZ_RKQN01000003.1"/>
</dbReference>
<dbReference type="EMBL" id="RKQN01000003">
    <property type="protein sequence ID" value="RPE76944.1"/>
    <property type="molecule type" value="Genomic_DNA"/>
</dbReference>
<protein>
    <submittedName>
        <fullName evidence="4">FecR family protein</fullName>
    </submittedName>
</protein>
<dbReference type="InterPro" id="IPR006860">
    <property type="entry name" value="FecR"/>
</dbReference>
<accession>A0A3N4VV39</accession>
<keyword evidence="5" id="KW-1185">Reference proteome</keyword>
<gene>
    <name evidence="4" type="ORF">EDC50_2196</name>
</gene>
<dbReference type="InterPro" id="IPR012373">
    <property type="entry name" value="Ferrdict_sens_TM"/>
</dbReference>
<dbReference type="Gene3D" id="2.60.120.1440">
    <property type="match status" value="1"/>
</dbReference>
<evidence type="ECO:0000313" key="4">
    <source>
        <dbReference type="EMBL" id="RPE76944.1"/>
    </source>
</evidence>
<proteinExistence type="predicted"/>
<evidence type="ECO:0000256" key="1">
    <source>
        <dbReference type="SAM" id="Phobius"/>
    </source>
</evidence>
<feature type="transmembrane region" description="Helical" evidence="1">
    <location>
        <begin position="91"/>
        <end position="108"/>
    </location>
</feature>
<dbReference type="OrthoDB" id="9771237at2"/>
<dbReference type="AlphaFoldDB" id="A0A3N4VV39"/>
<reference evidence="4 5" key="1">
    <citation type="submission" date="2018-11" db="EMBL/GenBank/DDBJ databases">
        <title>Genomic Encyclopedia of Type Strains, Phase IV (KMG-IV): sequencing the most valuable type-strain genomes for metagenomic binning, comparative biology and taxonomic classification.</title>
        <authorList>
            <person name="Goeker M."/>
        </authorList>
    </citation>
    <scope>NUCLEOTIDE SEQUENCE [LARGE SCALE GENOMIC DNA]</scope>
    <source>
        <strain evidence="4 5">DSM 25623</strain>
    </source>
</reference>
<feature type="domain" description="FecR N-terminal" evidence="3">
    <location>
        <begin position="15"/>
        <end position="57"/>
    </location>
</feature>
<evidence type="ECO:0000259" key="3">
    <source>
        <dbReference type="Pfam" id="PF16220"/>
    </source>
</evidence>
<dbReference type="InterPro" id="IPR032623">
    <property type="entry name" value="FecR_N"/>
</dbReference>
<comment type="caution">
    <text evidence="4">The sequence shown here is derived from an EMBL/GenBank/DDBJ whole genome shotgun (WGS) entry which is preliminary data.</text>
</comment>
<keyword evidence="1" id="KW-0812">Transmembrane</keyword>
<dbReference type="Proteomes" id="UP000269708">
    <property type="component" value="Unassembled WGS sequence"/>
</dbReference>
<dbReference type="GO" id="GO:0016989">
    <property type="term" value="F:sigma factor antagonist activity"/>
    <property type="evidence" value="ECO:0007669"/>
    <property type="project" value="TreeGrafter"/>
</dbReference>
<dbReference type="Pfam" id="PF04773">
    <property type="entry name" value="FecR"/>
    <property type="match status" value="1"/>
</dbReference>